<dbReference type="Pfam" id="PF00437">
    <property type="entry name" value="T2SSE"/>
    <property type="match status" value="1"/>
</dbReference>
<name>A0A8T4KTN0_9ARCH</name>
<comment type="caution">
    <text evidence="3">The sequence shown here is derived from an EMBL/GenBank/DDBJ whole genome shotgun (WGS) entry which is preliminary data.</text>
</comment>
<dbReference type="InterPro" id="IPR050921">
    <property type="entry name" value="T4SS_GSP_E_ATPase"/>
</dbReference>
<protein>
    <submittedName>
        <fullName evidence="3">Type II/IV secretion system ATPase subunit</fullName>
    </submittedName>
</protein>
<dbReference type="GO" id="GO:0016887">
    <property type="term" value="F:ATP hydrolysis activity"/>
    <property type="evidence" value="ECO:0007669"/>
    <property type="project" value="InterPro"/>
</dbReference>
<sequence length="599" mass="67359">MPKSQAAGLYVEPVIETNIDILMKLLQGKKSVSFSDIAKELKWSISSIEKVGKALEAQGLLRLEYPSSFLQSPKAFFLKALQQPSETFESKQLVDSYGFEVDFVPAKVFIFYSETEKRPEYNVQIPTLGVYTQVFLDSLKDNIAKRLPVELAEITDIARNSELKQKFLAIVKQELLNYLSDFSDEALALLAGNLLHSMYGLGKIELLLADPLLEEVAINSAKTPVTVYHRKHGWMKTNIQLSTEEEVANYSSQVGRKVGREINNLFPILDAHLVTGDRVNATLFPISSFGNTITIRRFARTPWTMVDLIGKSNALSTEIAAMLWQAVQFEMSILVAGGTASGKTSMLNALCSLIPSYHRIISIEDVREIELPDYLKWNWVPLTTRNPNPEGVGEVSMLDLMQSSLRMRPDRLILGEVRKQREAEVLFEALHTGHSVYSTLHADSSRQALRRLTEAPISIPPLEVEAIDLIAVQYRDRRTNVRKTFEISELEAGSTEQQLEVNTVFKYSVRDDSWQQLNQAAKYLQQLNVHTGMTSKEVSQDLALREEILDWMLVNGFGSINNVGEVMREFYSNSSGLQDAVEKKISPQKHFGFESGKGG</sequence>
<evidence type="ECO:0000313" key="4">
    <source>
        <dbReference type="Proteomes" id="UP000680185"/>
    </source>
</evidence>
<dbReference type="SUPFAM" id="SSF52540">
    <property type="entry name" value="P-loop containing nucleoside triphosphate hydrolases"/>
    <property type="match status" value="1"/>
</dbReference>
<dbReference type="Gene3D" id="3.30.450.380">
    <property type="match status" value="1"/>
</dbReference>
<accession>A0A8T4KTN0</accession>
<proteinExistence type="inferred from homology"/>
<organism evidence="3 4">
    <name type="scientific">Candidatus Iainarchaeum sp</name>
    <dbReference type="NCBI Taxonomy" id="3101447"/>
    <lineage>
        <taxon>Archaea</taxon>
        <taxon>Candidatus Iainarchaeota</taxon>
        <taxon>Candidatus Iainarchaeia</taxon>
        <taxon>Candidatus Iainarchaeales</taxon>
        <taxon>Candidatus Iainarchaeaceae</taxon>
        <taxon>Candidatus Iainarchaeum</taxon>
    </lineage>
</organism>
<dbReference type="InterPro" id="IPR001482">
    <property type="entry name" value="T2SS/T4SS_dom"/>
</dbReference>
<evidence type="ECO:0000259" key="2">
    <source>
        <dbReference type="Pfam" id="PF00437"/>
    </source>
</evidence>
<dbReference type="AlphaFoldDB" id="A0A8T4KTN0"/>
<dbReference type="CDD" id="cd01130">
    <property type="entry name" value="VirB11-like_ATPase"/>
    <property type="match status" value="1"/>
</dbReference>
<dbReference type="PANTHER" id="PTHR30486">
    <property type="entry name" value="TWITCHING MOTILITY PROTEIN PILT"/>
    <property type="match status" value="1"/>
</dbReference>
<dbReference type="EMBL" id="JAGVWB010000022">
    <property type="protein sequence ID" value="MBS3058393.1"/>
    <property type="molecule type" value="Genomic_DNA"/>
</dbReference>
<dbReference type="InterPro" id="IPR027417">
    <property type="entry name" value="P-loop_NTPase"/>
</dbReference>
<evidence type="ECO:0000256" key="1">
    <source>
        <dbReference type="ARBA" id="ARBA00006611"/>
    </source>
</evidence>
<dbReference type="PANTHER" id="PTHR30486:SF15">
    <property type="entry name" value="TYPE II_IV SECRETION SYSTEM ATPASE"/>
    <property type="match status" value="1"/>
</dbReference>
<evidence type="ECO:0000313" key="3">
    <source>
        <dbReference type="EMBL" id="MBS3058393.1"/>
    </source>
</evidence>
<feature type="domain" description="Bacterial type II secretion system protein E" evidence="2">
    <location>
        <begin position="284"/>
        <end position="457"/>
    </location>
</feature>
<reference evidence="3" key="2">
    <citation type="submission" date="2021-05" db="EMBL/GenBank/DDBJ databases">
        <title>Protein family content uncovers lineage relationships and bacterial pathway maintenance mechanisms in DPANN archaea.</title>
        <authorList>
            <person name="Castelle C.J."/>
            <person name="Meheust R."/>
            <person name="Jaffe A.L."/>
            <person name="Seitz K."/>
            <person name="Gong X."/>
            <person name="Baker B.J."/>
            <person name="Banfield J.F."/>
        </authorList>
    </citation>
    <scope>NUCLEOTIDE SEQUENCE</scope>
    <source>
        <strain evidence="3">RIFCSPLOWO2_01_FULL_43_13</strain>
    </source>
</reference>
<gene>
    <name evidence="3" type="ORF">J4478_03240</name>
</gene>
<dbReference type="Gene3D" id="3.40.50.300">
    <property type="entry name" value="P-loop containing nucleotide triphosphate hydrolases"/>
    <property type="match status" value="1"/>
</dbReference>
<reference evidence="3" key="1">
    <citation type="submission" date="2021-03" db="EMBL/GenBank/DDBJ databases">
        <authorList>
            <person name="Jaffe A."/>
        </authorList>
    </citation>
    <scope>NUCLEOTIDE SEQUENCE</scope>
    <source>
        <strain evidence="3">RIFCSPLOWO2_01_FULL_43_13</strain>
    </source>
</reference>
<dbReference type="Proteomes" id="UP000680185">
    <property type="component" value="Unassembled WGS sequence"/>
</dbReference>
<comment type="similarity">
    <text evidence="1">Belongs to the GSP E family.</text>
</comment>